<evidence type="ECO:0000313" key="2">
    <source>
        <dbReference type="Proteomes" id="UP000515165"/>
    </source>
</evidence>
<gene>
    <name evidence="3" type="primary">LOC118356339</name>
</gene>
<name>A0A6P9FHA4_ZALCA</name>
<dbReference type="Proteomes" id="UP000515165">
    <property type="component" value="Chromosome 15"/>
</dbReference>
<feature type="compositionally biased region" description="Polar residues" evidence="1">
    <location>
        <begin position="305"/>
        <end position="322"/>
    </location>
</feature>
<evidence type="ECO:0000256" key="1">
    <source>
        <dbReference type="SAM" id="MobiDB-lite"/>
    </source>
</evidence>
<dbReference type="KEGG" id="zca:118356339"/>
<feature type="region of interest" description="Disordered" evidence="1">
    <location>
        <begin position="202"/>
        <end position="242"/>
    </location>
</feature>
<proteinExistence type="predicted"/>
<sequence>MAVCCDGWSVCLGGLEVLSDVLGATSGENQEPNNRDSSCYSLQELNRMSTVSHQSKFGSLFVRWRTEEENTEMGYVGQKKQGQAPVLCHSLRADSGDRGRKYVSQRGKVVKKQAETNCSGTENRVCILPRGRSQCGGAGSGGAVSEDLERRSTDPARGETEATGLRSEQRWRRFGAGLFPCCFCAFVTCTPQPSLRGCSPTLQPPQAAGQESDCDQRGAGHLQIGRGAQVRARRDRRRKEDRRPKQFWIEEGRKFKDSVMGLTLNKVRADLGGRSVGKVPGPCDGRFPGGDHEGRGATPRASRGSVHTQRWAQRTQMETHPNGSKKAHLAGGQEAVSRD</sequence>
<keyword evidence="2" id="KW-1185">Reference proteome</keyword>
<dbReference type="RefSeq" id="XP_035580217.1">
    <property type="nucleotide sequence ID" value="XM_035724324.1"/>
</dbReference>
<reference evidence="3" key="1">
    <citation type="submission" date="2025-08" db="UniProtKB">
        <authorList>
            <consortium name="RefSeq"/>
        </authorList>
    </citation>
    <scope>IDENTIFICATION</scope>
    <source>
        <tissue evidence="3">Blood</tissue>
    </source>
</reference>
<accession>A0A6P9FHA4</accession>
<feature type="compositionally biased region" description="Basic and acidic residues" evidence="1">
    <location>
        <begin position="147"/>
        <end position="160"/>
    </location>
</feature>
<dbReference type="AlphaFoldDB" id="A0A6P9FHA4"/>
<protein>
    <submittedName>
        <fullName evidence="3">Uncharacterized protein LOC118356339</fullName>
    </submittedName>
</protein>
<organism evidence="2 3">
    <name type="scientific">Zalophus californianus</name>
    <name type="common">California sealion</name>
    <dbReference type="NCBI Taxonomy" id="9704"/>
    <lineage>
        <taxon>Eukaryota</taxon>
        <taxon>Metazoa</taxon>
        <taxon>Chordata</taxon>
        <taxon>Craniata</taxon>
        <taxon>Vertebrata</taxon>
        <taxon>Euteleostomi</taxon>
        <taxon>Mammalia</taxon>
        <taxon>Eutheria</taxon>
        <taxon>Laurasiatheria</taxon>
        <taxon>Carnivora</taxon>
        <taxon>Caniformia</taxon>
        <taxon>Pinnipedia</taxon>
        <taxon>Otariidae</taxon>
        <taxon>Zalophus</taxon>
    </lineage>
</organism>
<evidence type="ECO:0000313" key="3">
    <source>
        <dbReference type="RefSeq" id="XP_035580217.1"/>
    </source>
</evidence>
<feature type="region of interest" description="Disordered" evidence="1">
    <location>
        <begin position="134"/>
        <end position="165"/>
    </location>
</feature>
<feature type="compositionally biased region" description="Basic residues" evidence="1">
    <location>
        <begin position="231"/>
        <end position="240"/>
    </location>
</feature>
<feature type="region of interest" description="Disordered" evidence="1">
    <location>
        <begin position="273"/>
        <end position="339"/>
    </location>
</feature>
<dbReference type="GeneID" id="118356339"/>